<organism evidence="1 2">
    <name type="scientific">Burkholderia phage Paku</name>
    <dbReference type="NCBI Taxonomy" id="2859650"/>
    <lineage>
        <taxon>Viruses</taxon>
        <taxon>Duplodnaviria</taxon>
        <taxon>Heunggongvirae</taxon>
        <taxon>Uroviricota</taxon>
        <taxon>Caudoviricetes</taxon>
        <taxon>Autographivirales</taxon>
        <taxon>Autonotataviridae</taxon>
        <taxon>Pakuvirus</taxon>
        <taxon>Pakuvirus paku</taxon>
    </lineage>
</organism>
<proteinExistence type="predicted"/>
<reference evidence="1" key="1">
    <citation type="submission" date="2021-06" db="EMBL/GenBank/DDBJ databases">
        <title>Complete genome sequence of Burkholderia cenocepacia phage Paku.</title>
        <authorList>
            <person name="Rezene S."/>
            <person name="Yao G."/>
            <person name="Burrowes B."/>
            <person name="Liu M."/>
            <person name="Gill J."/>
        </authorList>
    </citation>
    <scope>NUCLEOTIDE SEQUENCE</scope>
</reference>
<dbReference type="EMBL" id="MZ326863">
    <property type="protein sequence ID" value="QYW02318.1"/>
    <property type="molecule type" value="Genomic_DNA"/>
</dbReference>
<evidence type="ECO:0000313" key="1">
    <source>
        <dbReference type="EMBL" id="QYW02318.1"/>
    </source>
</evidence>
<evidence type="ECO:0000313" key="2">
    <source>
        <dbReference type="Proteomes" id="UP000827220"/>
    </source>
</evidence>
<sequence length="78" mass="8805">MAEWKELYRLTARGAGGCVSSYETLIERDGEGWFCISQQPHDGTPLDVAIREDMEDLVMLDPTAARALYLTLKGHFEE</sequence>
<keyword evidence="2" id="KW-1185">Reference proteome</keyword>
<protein>
    <submittedName>
        <fullName evidence="1">Uncharacterized protein</fullName>
    </submittedName>
</protein>
<name>A0AAE7WQ07_9CAUD</name>
<dbReference type="Proteomes" id="UP000827220">
    <property type="component" value="Segment"/>
</dbReference>
<gene>
    <name evidence="1" type="ORF">CPT_Paku_024</name>
</gene>
<accession>A0AAE7WQ07</accession>